<dbReference type="Proteomes" id="UP000223913">
    <property type="component" value="Unassembled WGS sequence"/>
</dbReference>
<evidence type="ECO:0000313" key="2">
    <source>
        <dbReference type="EMBL" id="PHN07613.1"/>
    </source>
</evidence>
<reference evidence="2 3" key="1">
    <citation type="submission" date="2017-10" db="EMBL/GenBank/DDBJ databases">
        <title>The draft genome sequence of Lewinella nigricans NBRC 102662.</title>
        <authorList>
            <person name="Wang K."/>
        </authorList>
    </citation>
    <scope>NUCLEOTIDE SEQUENCE [LARGE SCALE GENOMIC DNA]</scope>
    <source>
        <strain evidence="2 3">NBRC 102662</strain>
    </source>
</reference>
<evidence type="ECO:0008006" key="4">
    <source>
        <dbReference type="Google" id="ProtNLM"/>
    </source>
</evidence>
<gene>
    <name evidence="2" type="ORF">CRP01_05795</name>
</gene>
<dbReference type="AlphaFoldDB" id="A0A2D0NIN0"/>
<keyword evidence="3" id="KW-1185">Reference proteome</keyword>
<evidence type="ECO:0000313" key="3">
    <source>
        <dbReference type="Proteomes" id="UP000223913"/>
    </source>
</evidence>
<sequence>MRYTITCICALLLSAFALQAQDQHFTQFYASPMTLNPALTGSFEGTYRFSLIYRDQWKGILDNPFVTYSAAADFRFNMKKRGNRYKDAVGGGVLFYNDKVSVTGFSNNQIIISGAFHKSLSKSNDQFLSLGLQAGISQRNINYAGVDFQDQFNGSNGYSNPTGEVLPENNFAYGDYSVGLNYTYAPARSVGFYAGVAMHHIMEPSVSFFYDEEDPDRVDDNKLFRKYAAHLNVVIPLGENVQFSPRALYYSQGPHMAANAGANLRFLINQSNGTALHLGSWVRGTQDETNSPFMDAVILMTGIEINNFLVGLSYDANLKSLNAGGRNQGAFELSIAYLGEYEDDTILCPKF</sequence>
<dbReference type="NCBIfam" id="TIGR03519">
    <property type="entry name" value="T9SS_PorP_fam"/>
    <property type="match status" value="1"/>
</dbReference>
<dbReference type="InterPro" id="IPR019861">
    <property type="entry name" value="PorP/SprF_Bacteroidetes"/>
</dbReference>
<evidence type="ECO:0000256" key="1">
    <source>
        <dbReference type="SAM" id="SignalP"/>
    </source>
</evidence>
<comment type="caution">
    <text evidence="2">The sequence shown here is derived from an EMBL/GenBank/DDBJ whole genome shotgun (WGS) entry which is preliminary data.</text>
</comment>
<protein>
    <recommendedName>
        <fullName evidence="4">Type IX secretion system membrane protein PorP/SprF</fullName>
    </recommendedName>
</protein>
<proteinExistence type="predicted"/>
<name>A0A2D0NIN0_FLAN2</name>
<dbReference type="RefSeq" id="WP_099149061.1">
    <property type="nucleotide sequence ID" value="NZ_PDUD01000009.1"/>
</dbReference>
<accession>A0A2D0NIN0</accession>
<organism evidence="2 3">
    <name type="scientific">Flavilitoribacter nigricans (strain ATCC 23147 / DSM 23189 / NBRC 102662 / NCIMB 1420 / SS-2)</name>
    <name type="common">Lewinella nigricans</name>
    <dbReference type="NCBI Taxonomy" id="1122177"/>
    <lineage>
        <taxon>Bacteria</taxon>
        <taxon>Pseudomonadati</taxon>
        <taxon>Bacteroidota</taxon>
        <taxon>Saprospiria</taxon>
        <taxon>Saprospirales</taxon>
        <taxon>Lewinellaceae</taxon>
        <taxon>Flavilitoribacter</taxon>
    </lineage>
</organism>
<feature type="signal peptide" evidence="1">
    <location>
        <begin position="1"/>
        <end position="20"/>
    </location>
</feature>
<dbReference type="Pfam" id="PF11751">
    <property type="entry name" value="PorP_SprF"/>
    <property type="match status" value="1"/>
</dbReference>
<dbReference type="EMBL" id="PDUD01000009">
    <property type="protein sequence ID" value="PHN07613.1"/>
    <property type="molecule type" value="Genomic_DNA"/>
</dbReference>
<feature type="chain" id="PRO_5012248845" description="Type IX secretion system membrane protein PorP/SprF" evidence="1">
    <location>
        <begin position="21"/>
        <end position="351"/>
    </location>
</feature>
<dbReference type="OrthoDB" id="1186563at2"/>
<keyword evidence="1" id="KW-0732">Signal</keyword>